<proteinExistence type="inferred from homology"/>
<comment type="cofactor">
    <cofactor evidence="1">
        <name>FAD</name>
        <dbReference type="ChEBI" id="CHEBI:57692"/>
    </cofactor>
</comment>
<evidence type="ECO:0000256" key="4">
    <source>
        <dbReference type="ARBA" id="ARBA00022630"/>
    </source>
</evidence>
<dbReference type="EnsemblMetazoa" id="XM_021039098.2">
    <property type="protein sequence ID" value="XP_020894757.1"/>
    <property type="gene ID" value="LOC110233776"/>
</dbReference>
<dbReference type="GO" id="GO:0004458">
    <property type="term" value="F:D-lactate dehydrogenase (cytochrome) activity"/>
    <property type="evidence" value="ECO:0007669"/>
    <property type="project" value="UniProtKB-EC"/>
</dbReference>
<dbReference type="KEGG" id="epa:110233776"/>
<dbReference type="EC" id="1.1.2.4" evidence="10"/>
<reference evidence="16" key="1">
    <citation type="submission" date="2022-11" db="UniProtKB">
        <authorList>
            <consortium name="EnsemblMetazoa"/>
        </authorList>
    </citation>
    <scope>IDENTIFICATION</scope>
</reference>
<dbReference type="InterPro" id="IPR016171">
    <property type="entry name" value="Vanillyl_alc_oxidase_C-sub2"/>
</dbReference>
<dbReference type="Pfam" id="PF02913">
    <property type="entry name" value="FAD-oxidase_C"/>
    <property type="match status" value="1"/>
</dbReference>
<dbReference type="GeneID" id="110233776"/>
<comment type="subcellular location">
    <subcellularLocation>
        <location evidence="2">Mitochondrion</location>
    </subcellularLocation>
</comment>
<keyword evidence="9" id="KW-0496">Mitochondrion</keyword>
<evidence type="ECO:0000256" key="13">
    <source>
        <dbReference type="ARBA" id="ARBA00063083"/>
    </source>
</evidence>
<comment type="subunit">
    <text evidence="13">Interacts with CSRP3.</text>
</comment>
<keyword evidence="5" id="KW-0274">FAD</keyword>
<dbReference type="PANTHER" id="PTHR11748">
    <property type="entry name" value="D-LACTATE DEHYDROGENASE"/>
    <property type="match status" value="1"/>
</dbReference>
<dbReference type="Gene3D" id="3.30.465.10">
    <property type="match status" value="1"/>
</dbReference>
<organism evidence="16 17">
    <name type="scientific">Exaiptasia diaphana</name>
    <name type="common">Tropical sea anemone</name>
    <name type="synonym">Aiptasia pulchella</name>
    <dbReference type="NCBI Taxonomy" id="2652724"/>
    <lineage>
        <taxon>Eukaryota</taxon>
        <taxon>Metazoa</taxon>
        <taxon>Cnidaria</taxon>
        <taxon>Anthozoa</taxon>
        <taxon>Hexacorallia</taxon>
        <taxon>Actiniaria</taxon>
        <taxon>Aiptasiidae</taxon>
        <taxon>Exaiptasia</taxon>
    </lineage>
</organism>
<keyword evidence="7" id="KW-0007">Acetylation</keyword>
<dbReference type="GO" id="GO:0005739">
    <property type="term" value="C:mitochondrion"/>
    <property type="evidence" value="ECO:0007669"/>
    <property type="project" value="UniProtKB-SubCell"/>
</dbReference>
<sequence>MSYLGFFGRHCVGHRRILGNPTWRRLLCTTRQATTAAAELKSTFQSILGEDNVSSALAVREQHGRDESYHKCHPADLVVFPSNTEEVSEIAKVCYKNGIPMVPYGTGTGLEGGIVAVKGGVCIDLGKMDKILEVNEEDFDATIEPGVSREHLNAFVRDTGLWFPIDPGANASICGMCATSASGTNAVRYGTMRENVRNLEVVLSDGTIFDTAGKGRRTRKTSAGYNLTNLFTGSEGTLGIITKATIKLHGIPEATVSGVCSFPDVRSAVDTSIEMLQAGIPVGKMEFLDDVQVDACNRFSGLDYPVQPALFLEFVGSESSVEEQAVIAGEIISGNGGSDFQWAKEAEQRNKLWKARHNAWYACLALRPGCKGVSTDACVPISRLTEIIVATKEDIIASNLTAPIVGHVGDGNFHCFIVIDDTKEEEIQQAKDFTMRLGRRALSVGGTCTGEHGIGNGKLKLLVEEIGPAGIEVMKNIKRTLDPKNLMNPGKVLYM</sequence>
<dbReference type="OrthoDB" id="5332616at2759"/>
<dbReference type="InterPro" id="IPR016166">
    <property type="entry name" value="FAD-bd_PCMH"/>
</dbReference>
<evidence type="ECO:0000256" key="12">
    <source>
        <dbReference type="ARBA" id="ARBA00053432"/>
    </source>
</evidence>
<dbReference type="SUPFAM" id="SSF56176">
    <property type="entry name" value="FAD-binding/transporter-associated domain-like"/>
    <property type="match status" value="1"/>
</dbReference>
<protein>
    <recommendedName>
        <fullName evidence="14">Probable D-lactate dehydrogenase, mitochondrial</fullName>
        <ecNumber evidence="10">1.1.2.4</ecNumber>
    </recommendedName>
</protein>
<dbReference type="RefSeq" id="XP_020894757.1">
    <property type="nucleotide sequence ID" value="XM_021039098.2"/>
</dbReference>
<dbReference type="Gene3D" id="1.10.45.10">
    <property type="entry name" value="Vanillyl-alcohol Oxidase, Chain A, domain 4"/>
    <property type="match status" value="1"/>
</dbReference>
<dbReference type="GO" id="GO:1903457">
    <property type="term" value="P:lactate catabolic process"/>
    <property type="evidence" value="ECO:0007669"/>
    <property type="project" value="TreeGrafter"/>
</dbReference>
<evidence type="ECO:0000256" key="14">
    <source>
        <dbReference type="ARBA" id="ARBA00072812"/>
    </source>
</evidence>
<dbReference type="FunFam" id="3.30.465.10:FF:000030">
    <property type="entry name" value="probable D-lactate dehydrogenase, mitochondrial"/>
    <property type="match status" value="1"/>
</dbReference>
<keyword evidence="17" id="KW-1185">Reference proteome</keyword>
<evidence type="ECO:0000256" key="2">
    <source>
        <dbReference type="ARBA" id="ARBA00004173"/>
    </source>
</evidence>
<evidence type="ECO:0000256" key="8">
    <source>
        <dbReference type="ARBA" id="ARBA00023002"/>
    </source>
</evidence>
<dbReference type="FunFam" id="3.30.70.2740:FF:000001">
    <property type="entry name" value="D-lactate dehydrogenase mitochondrial"/>
    <property type="match status" value="1"/>
</dbReference>
<dbReference type="GO" id="GO:0008720">
    <property type="term" value="F:D-lactate dehydrogenase (NAD+) activity"/>
    <property type="evidence" value="ECO:0007669"/>
    <property type="project" value="TreeGrafter"/>
</dbReference>
<dbReference type="InterPro" id="IPR004113">
    <property type="entry name" value="FAD-bd_oxidored_4_C"/>
</dbReference>
<evidence type="ECO:0000313" key="16">
    <source>
        <dbReference type="EnsemblMetazoa" id="XP_020894757.1"/>
    </source>
</evidence>
<evidence type="ECO:0000313" key="17">
    <source>
        <dbReference type="Proteomes" id="UP000887567"/>
    </source>
</evidence>
<evidence type="ECO:0000256" key="5">
    <source>
        <dbReference type="ARBA" id="ARBA00022827"/>
    </source>
</evidence>
<dbReference type="PANTHER" id="PTHR11748:SF111">
    <property type="entry name" value="D-LACTATE DEHYDROGENASE, MITOCHONDRIAL-RELATED"/>
    <property type="match status" value="1"/>
</dbReference>
<comment type="similarity">
    <text evidence="3">Belongs to the FAD-binding oxidoreductase/transferase type 4 family.</text>
</comment>
<dbReference type="InterPro" id="IPR006094">
    <property type="entry name" value="Oxid_FAD_bind_N"/>
</dbReference>
<evidence type="ECO:0000256" key="3">
    <source>
        <dbReference type="ARBA" id="ARBA00008000"/>
    </source>
</evidence>
<keyword evidence="6" id="KW-0809">Transit peptide</keyword>
<name>A0A913WVI1_EXADI</name>
<dbReference type="InterPro" id="IPR016164">
    <property type="entry name" value="FAD-linked_Oxase-like_C"/>
</dbReference>
<dbReference type="SUPFAM" id="SSF55103">
    <property type="entry name" value="FAD-linked oxidases, C-terminal domain"/>
    <property type="match status" value="1"/>
</dbReference>
<evidence type="ECO:0000256" key="6">
    <source>
        <dbReference type="ARBA" id="ARBA00022946"/>
    </source>
</evidence>
<feature type="domain" description="FAD-binding PCMH-type" evidence="15">
    <location>
        <begin position="70"/>
        <end position="251"/>
    </location>
</feature>
<dbReference type="GO" id="GO:0071949">
    <property type="term" value="F:FAD binding"/>
    <property type="evidence" value="ECO:0007669"/>
    <property type="project" value="InterPro"/>
</dbReference>
<evidence type="ECO:0000256" key="10">
    <source>
        <dbReference type="ARBA" id="ARBA00038897"/>
    </source>
</evidence>
<evidence type="ECO:0000256" key="1">
    <source>
        <dbReference type="ARBA" id="ARBA00001974"/>
    </source>
</evidence>
<keyword evidence="8" id="KW-0560">Oxidoreductase</keyword>
<accession>A0A913WVI1</accession>
<dbReference type="AlphaFoldDB" id="A0A913WVI1"/>
<evidence type="ECO:0000256" key="7">
    <source>
        <dbReference type="ARBA" id="ARBA00022990"/>
    </source>
</evidence>
<comment type="catalytic activity">
    <reaction evidence="11">
        <text>(R)-lactate + 2 Fe(III)-[cytochrome c] = 2 Fe(II)-[cytochrome c] + pyruvate + 2 H(+)</text>
        <dbReference type="Rhea" id="RHEA:13521"/>
        <dbReference type="Rhea" id="RHEA-COMP:10350"/>
        <dbReference type="Rhea" id="RHEA-COMP:14399"/>
        <dbReference type="ChEBI" id="CHEBI:15361"/>
        <dbReference type="ChEBI" id="CHEBI:15378"/>
        <dbReference type="ChEBI" id="CHEBI:16004"/>
        <dbReference type="ChEBI" id="CHEBI:29033"/>
        <dbReference type="ChEBI" id="CHEBI:29034"/>
        <dbReference type="EC" id="1.1.2.4"/>
    </reaction>
    <physiologicalReaction direction="left-to-right" evidence="11">
        <dbReference type="Rhea" id="RHEA:13522"/>
    </physiologicalReaction>
</comment>
<comment type="function">
    <text evidence="12">Involved in D-lactate, but not L-lactate catabolic process.</text>
</comment>
<dbReference type="InterPro" id="IPR016169">
    <property type="entry name" value="FAD-bd_PCMH_sub2"/>
</dbReference>
<dbReference type="Proteomes" id="UP000887567">
    <property type="component" value="Unplaced"/>
</dbReference>
<dbReference type="FunFam" id="1.10.45.10:FF:000001">
    <property type="entry name" value="D-lactate dehydrogenase mitochondrial"/>
    <property type="match status" value="1"/>
</dbReference>
<dbReference type="Pfam" id="PF01565">
    <property type="entry name" value="FAD_binding_4"/>
    <property type="match status" value="1"/>
</dbReference>
<dbReference type="OMA" id="GQGFEWA"/>
<dbReference type="FunFam" id="3.30.43.10:FF:000010">
    <property type="entry name" value="probable D-lactate dehydrogenase, mitochondrial"/>
    <property type="match status" value="1"/>
</dbReference>
<evidence type="ECO:0000256" key="9">
    <source>
        <dbReference type="ARBA" id="ARBA00023128"/>
    </source>
</evidence>
<dbReference type="PROSITE" id="PS51387">
    <property type="entry name" value="FAD_PCMH"/>
    <property type="match status" value="1"/>
</dbReference>
<evidence type="ECO:0000256" key="11">
    <source>
        <dbReference type="ARBA" id="ARBA00051477"/>
    </source>
</evidence>
<evidence type="ECO:0000259" key="15">
    <source>
        <dbReference type="PROSITE" id="PS51387"/>
    </source>
</evidence>
<dbReference type="Gene3D" id="3.30.70.2740">
    <property type="match status" value="1"/>
</dbReference>
<dbReference type="InterPro" id="IPR036318">
    <property type="entry name" value="FAD-bd_PCMH-like_sf"/>
</dbReference>
<keyword evidence="4" id="KW-0285">Flavoprotein</keyword>